<evidence type="ECO:0000313" key="2">
    <source>
        <dbReference type="Proteomes" id="UP001239111"/>
    </source>
</evidence>
<dbReference type="EMBL" id="CM056742">
    <property type="protein sequence ID" value="KAJ8677224.1"/>
    <property type="molecule type" value="Genomic_DNA"/>
</dbReference>
<dbReference type="Proteomes" id="UP001239111">
    <property type="component" value="Chromosome 2"/>
</dbReference>
<name>A0ACC2P3W2_9HYME</name>
<keyword evidence="2" id="KW-1185">Reference proteome</keyword>
<proteinExistence type="predicted"/>
<sequence>MPSNKRPNTRSQSRRDQDFSLPSGGIPPATPPTRNLSSSSPQLPPAGFNLQPAWYERTLSQPINDVQQQHIDDLDPFANRSRIHHSFEAAAGSSTLDLDARESLLSSTAVEGEDTIIPSPAGEPSFDANSILGARLHSVPERPKPDPFDSPKDPTDPDEPNDPSEPRGDHSRRNSEAANSNLLDCLRRGLDSDIEQRLPPDIADVSQFVKEAVKIERELEAKRSLRQGPTAHPKAPRKNIYECHICDSNDHADKECPRKPTMKPSANYVIELGILPNIATNKENRFQRFLYNRARFATRWVIRPTNAIFGREEMSYHLNPAQGLLTE</sequence>
<reference evidence="1" key="1">
    <citation type="submission" date="2023-04" db="EMBL/GenBank/DDBJ databases">
        <title>A chromosome-level genome assembly of the parasitoid wasp Eretmocerus hayati.</title>
        <authorList>
            <person name="Zhong Y."/>
            <person name="Liu S."/>
            <person name="Liu Y."/>
        </authorList>
    </citation>
    <scope>NUCLEOTIDE SEQUENCE</scope>
    <source>
        <strain evidence="1">ZJU_SS_LIU_2023</strain>
    </source>
</reference>
<evidence type="ECO:0000313" key="1">
    <source>
        <dbReference type="EMBL" id="KAJ8677224.1"/>
    </source>
</evidence>
<comment type="caution">
    <text evidence="1">The sequence shown here is derived from an EMBL/GenBank/DDBJ whole genome shotgun (WGS) entry which is preliminary data.</text>
</comment>
<accession>A0ACC2P3W2</accession>
<protein>
    <submittedName>
        <fullName evidence="1">Uncharacterized protein</fullName>
    </submittedName>
</protein>
<organism evidence="1 2">
    <name type="scientific">Eretmocerus hayati</name>
    <dbReference type="NCBI Taxonomy" id="131215"/>
    <lineage>
        <taxon>Eukaryota</taxon>
        <taxon>Metazoa</taxon>
        <taxon>Ecdysozoa</taxon>
        <taxon>Arthropoda</taxon>
        <taxon>Hexapoda</taxon>
        <taxon>Insecta</taxon>
        <taxon>Pterygota</taxon>
        <taxon>Neoptera</taxon>
        <taxon>Endopterygota</taxon>
        <taxon>Hymenoptera</taxon>
        <taxon>Apocrita</taxon>
        <taxon>Proctotrupomorpha</taxon>
        <taxon>Chalcidoidea</taxon>
        <taxon>Aphelinidae</taxon>
        <taxon>Aphelininae</taxon>
        <taxon>Eretmocerus</taxon>
    </lineage>
</organism>
<gene>
    <name evidence="1" type="ORF">QAD02_013011</name>
</gene>